<dbReference type="InterPro" id="IPR036852">
    <property type="entry name" value="Peptidase_S8/S53_dom_sf"/>
</dbReference>
<dbReference type="GO" id="GO:0006508">
    <property type="term" value="P:proteolysis"/>
    <property type="evidence" value="ECO:0007669"/>
    <property type="project" value="UniProtKB-KW"/>
</dbReference>
<reference evidence="8 9" key="1">
    <citation type="submission" date="2015-09" db="EMBL/GenBank/DDBJ databases">
        <title>Identification and resolution of microdiversity through metagenomic sequencing of parallel consortia.</title>
        <authorList>
            <person name="Nelson W.C."/>
            <person name="Romine M.F."/>
            <person name="Lindemann S.R."/>
        </authorList>
    </citation>
    <scope>NUCLEOTIDE SEQUENCE [LARGE SCALE GENOMIC DNA]</scope>
    <source>
        <strain evidence="8">HL-55</strain>
    </source>
</reference>
<evidence type="ECO:0000256" key="6">
    <source>
        <dbReference type="SAM" id="SignalP"/>
    </source>
</evidence>
<evidence type="ECO:0000256" key="2">
    <source>
        <dbReference type="ARBA" id="ARBA00022670"/>
    </source>
</evidence>
<feature type="chain" id="PRO_5006147021" evidence="6">
    <location>
        <begin position="28"/>
        <end position="545"/>
    </location>
</feature>
<dbReference type="InterPro" id="IPR015500">
    <property type="entry name" value="Peptidase_S8_subtilisin-rel"/>
</dbReference>
<keyword evidence="3 5" id="KW-0378">Hydrolase</keyword>
<dbReference type="GO" id="GO:0004252">
    <property type="term" value="F:serine-type endopeptidase activity"/>
    <property type="evidence" value="ECO:0007669"/>
    <property type="project" value="UniProtKB-UniRule"/>
</dbReference>
<dbReference type="InterPro" id="IPR000209">
    <property type="entry name" value="Peptidase_S8/S53_dom"/>
</dbReference>
<evidence type="ECO:0000259" key="7">
    <source>
        <dbReference type="Pfam" id="PF00082"/>
    </source>
</evidence>
<feature type="signal peptide" evidence="6">
    <location>
        <begin position="1"/>
        <end position="27"/>
    </location>
</feature>
<dbReference type="EMBL" id="LJZQ01000008">
    <property type="protein sequence ID" value="KPQ29131.1"/>
    <property type="molecule type" value="Genomic_DNA"/>
</dbReference>
<keyword evidence="2 5" id="KW-0645">Protease</keyword>
<evidence type="ECO:0000256" key="4">
    <source>
        <dbReference type="ARBA" id="ARBA00022825"/>
    </source>
</evidence>
<dbReference type="SUPFAM" id="SSF52743">
    <property type="entry name" value="Subtilisin-like"/>
    <property type="match status" value="1"/>
</dbReference>
<dbReference type="PANTHER" id="PTHR43806:SF11">
    <property type="entry name" value="CEREVISIN-RELATED"/>
    <property type="match status" value="1"/>
</dbReference>
<dbReference type="InterPro" id="IPR050131">
    <property type="entry name" value="Peptidase_S8_subtilisin-like"/>
</dbReference>
<dbReference type="InterPro" id="IPR022398">
    <property type="entry name" value="Peptidase_S8_His-AS"/>
</dbReference>
<dbReference type="Gene3D" id="3.40.50.200">
    <property type="entry name" value="Peptidase S8/S53 domain"/>
    <property type="match status" value="1"/>
</dbReference>
<dbReference type="PROSITE" id="PS00138">
    <property type="entry name" value="SUBTILASE_SER"/>
    <property type="match status" value="1"/>
</dbReference>
<evidence type="ECO:0000313" key="9">
    <source>
        <dbReference type="Proteomes" id="UP000050416"/>
    </source>
</evidence>
<name>A0A0P7ZAH2_9GAMM</name>
<dbReference type="PROSITE" id="PS51892">
    <property type="entry name" value="SUBTILASE"/>
    <property type="match status" value="1"/>
</dbReference>
<proteinExistence type="inferred from homology"/>
<dbReference type="Pfam" id="PF00082">
    <property type="entry name" value="Peptidase_S8"/>
    <property type="match status" value="1"/>
</dbReference>
<evidence type="ECO:0000256" key="5">
    <source>
        <dbReference type="PROSITE-ProRule" id="PRU01240"/>
    </source>
</evidence>
<dbReference type="Proteomes" id="UP000050416">
    <property type="component" value="Unassembled WGS sequence"/>
</dbReference>
<comment type="caution">
    <text evidence="8">The sequence shown here is derived from an EMBL/GenBank/DDBJ whole genome shotgun (WGS) entry which is preliminary data.</text>
</comment>
<dbReference type="PRINTS" id="PR00723">
    <property type="entry name" value="SUBTILISIN"/>
</dbReference>
<evidence type="ECO:0000313" key="8">
    <source>
        <dbReference type="EMBL" id="KPQ29131.1"/>
    </source>
</evidence>
<protein>
    <submittedName>
        <fullName evidence="8">Subtilase family serine protease</fullName>
        <ecNumber evidence="8">3.4.21.-</ecNumber>
    </submittedName>
</protein>
<feature type="domain" description="Peptidase S8/S53" evidence="7">
    <location>
        <begin position="158"/>
        <end position="411"/>
    </location>
</feature>
<sequence length="545" mass="57493">MTKTRLYPMIMLSALVTATAAPTQVVASESVEGPGRLVVTYRDTVSALSIGQTMASSEIIEVGAENIAAVKAQLASLPEVAVVEEDVWVSNPPMPVAPRLAEPGTVAFSAQTFESAVSASSIPSDPGFSSQIAWQSPSSIKRGVQDIFAAYLRSTFEKRVRIGVVDSGFHQLDDLKYAQGFNFASDDGYGPRYLENEVAPVCLNAHGTGVSGVLGAITDNGTGIAGIAKADIVAARALSCDSSGRVRGALTDTALAIRWLAGDPSVTQAPRLQQSVDVINVSLGAEVSSCPVYLQQAIDYAWSRGVLTVVAAGNAGQDAASTAPANCQRVVTVGAVRSSGDLSGFSNTGTSVNVAALGSEVLSLDRFGRLTFWDGTSFSAPVVAGIAGLLKQSSAEPLAARDLTELLVSTSRLVAQSDGSRIPIVDARAAMDRIQRQSGNEFAQIERFLSSSQRRPVDAFIKNNPLNVELDRVFEVTVSGARLSSSTDRFVVFQTTTSGSKIAIAQSREPVFLLKNVDPAVDALWIDLCDRNAQNCRFDRSKPLL</sequence>
<dbReference type="PROSITE" id="PS00137">
    <property type="entry name" value="SUBTILASE_HIS"/>
    <property type="match status" value="1"/>
</dbReference>
<evidence type="ECO:0000256" key="3">
    <source>
        <dbReference type="ARBA" id="ARBA00022801"/>
    </source>
</evidence>
<accession>A0A0P7ZAH2</accession>
<dbReference type="AlphaFoldDB" id="A0A0P7ZAH2"/>
<comment type="similarity">
    <text evidence="1 5">Belongs to the peptidase S8 family.</text>
</comment>
<feature type="active site" description="Charge relay system" evidence="5">
    <location>
        <position position="166"/>
    </location>
</feature>
<dbReference type="EC" id="3.4.21.-" evidence="8"/>
<feature type="active site" description="Charge relay system" evidence="5">
    <location>
        <position position="206"/>
    </location>
</feature>
<dbReference type="STRING" id="1305731.GCA_000934705_00561"/>
<evidence type="ECO:0000256" key="1">
    <source>
        <dbReference type="ARBA" id="ARBA00011073"/>
    </source>
</evidence>
<keyword evidence="6" id="KW-0732">Signal</keyword>
<feature type="active site" description="Charge relay system" evidence="5">
    <location>
        <position position="377"/>
    </location>
</feature>
<keyword evidence="4 5" id="KW-0720">Serine protease</keyword>
<dbReference type="PANTHER" id="PTHR43806">
    <property type="entry name" value="PEPTIDASE S8"/>
    <property type="match status" value="1"/>
</dbReference>
<dbReference type="PATRIC" id="fig|1305731.5.peg.333"/>
<organism evidence="8 9">
    <name type="scientific">Marinobacter excellens HL-55</name>
    <dbReference type="NCBI Taxonomy" id="1305731"/>
    <lineage>
        <taxon>Bacteria</taxon>
        <taxon>Pseudomonadati</taxon>
        <taxon>Pseudomonadota</taxon>
        <taxon>Gammaproteobacteria</taxon>
        <taxon>Pseudomonadales</taxon>
        <taxon>Marinobacteraceae</taxon>
        <taxon>Marinobacter</taxon>
    </lineage>
</organism>
<dbReference type="InterPro" id="IPR023828">
    <property type="entry name" value="Peptidase_S8_Ser-AS"/>
</dbReference>
<gene>
    <name evidence="8" type="ORF">HLUCCX14_07595</name>
</gene>